<protein>
    <recommendedName>
        <fullName evidence="2">Outer membrane protein beta-barrel domain-containing protein</fullName>
    </recommendedName>
</protein>
<feature type="non-terminal residue" evidence="1">
    <location>
        <position position="207"/>
    </location>
</feature>
<sequence>MILVICSLALPQDLPGWGFYGGVGMNNVKFSESGALTPKPLMGRLAGVSKGVMLGGMPLFVGAGFGQRGFKIEESGYIDINEDDLVFTDEGQGVSGSMKVETSMNYLDAWMVMPYPVGPGLAWAGPIAGIFLSGKMKIKLEIDLLEIPISQSEDIDEGPDDPEFGIIIGYSYPLPIMDGKLNLNAGYYLGLVEHDDTVTFNSIFAHL</sequence>
<name>A0A382AR95_9ZZZZ</name>
<proteinExistence type="predicted"/>
<dbReference type="AlphaFoldDB" id="A0A382AR95"/>
<evidence type="ECO:0000313" key="1">
    <source>
        <dbReference type="EMBL" id="SVB03811.1"/>
    </source>
</evidence>
<accession>A0A382AR95</accession>
<reference evidence="1" key="1">
    <citation type="submission" date="2018-05" db="EMBL/GenBank/DDBJ databases">
        <authorList>
            <person name="Lanie J.A."/>
            <person name="Ng W.-L."/>
            <person name="Kazmierczak K.M."/>
            <person name="Andrzejewski T.M."/>
            <person name="Davidsen T.M."/>
            <person name="Wayne K.J."/>
            <person name="Tettelin H."/>
            <person name="Glass J.I."/>
            <person name="Rusch D."/>
            <person name="Podicherti R."/>
            <person name="Tsui H.-C.T."/>
            <person name="Winkler M.E."/>
        </authorList>
    </citation>
    <scope>NUCLEOTIDE SEQUENCE</scope>
</reference>
<organism evidence="1">
    <name type="scientific">marine metagenome</name>
    <dbReference type="NCBI Taxonomy" id="408172"/>
    <lineage>
        <taxon>unclassified sequences</taxon>
        <taxon>metagenomes</taxon>
        <taxon>ecological metagenomes</taxon>
    </lineage>
</organism>
<gene>
    <name evidence="1" type="ORF">METZ01_LOCUS156665</name>
</gene>
<dbReference type="EMBL" id="UINC01026411">
    <property type="protein sequence ID" value="SVB03811.1"/>
    <property type="molecule type" value="Genomic_DNA"/>
</dbReference>
<evidence type="ECO:0008006" key="2">
    <source>
        <dbReference type="Google" id="ProtNLM"/>
    </source>
</evidence>